<reference evidence="2 3" key="1">
    <citation type="submission" date="2019-09" db="EMBL/GenBank/DDBJ databases">
        <title>A chromosome-level genome assembly of the Chinese tupelo Nyssa sinensis.</title>
        <authorList>
            <person name="Yang X."/>
            <person name="Kang M."/>
            <person name="Yang Y."/>
            <person name="Xiong H."/>
            <person name="Wang M."/>
            <person name="Zhang Z."/>
            <person name="Wang Z."/>
            <person name="Wu H."/>
            <person name="Ma T."/>
            <person name="Liu J."/>
            <person name="Xi Z."/>
        </authorList>
    </citation>
    <scope>NUCLEOTIDE SEQUENCE [LARGE SCALE GENOMIC DNA]</scope>
    <source>
        <strain evidence="2">J267</strain>
        <tissue evidence="2">Leaf</tissue>
    </source>
</reference>
<dbReference type="AlphaFoldDB" id="A0A5J4ZAS4"/>
<organism evidence="2 3">
    <name type="scientific">Nyssa sinensis</name>
    <dbReference type="NCBI Taxonomy" id="561372"/>
    <lineage>
        <taxon>Eukaryota</taxon>
        <taxon>Viridiplantae</taxon>
        <taxon>Streptophyta</taxon>
        <taxon>Embryophyta</taxon>
        <taxon>Tracheophyta</taxon>
        <taxon>Spermatophyta</taxon>
        <taxon>Magnoliopsida</taxon>
        <taxon>eudicotyledons</taxon>
        <taxon>Gunneridae</taxon>
        <taxon>Pentapetalae</taxon>
        <taxon>asterids</taxon>
        <taxon>Cornales</taxon>
        <taxon>Nyssaceae</taxon>
        <taxon>Nyssa</taxon>
    </lineage>
</organism>
<evidence type="ECO:0000313" key="3">
    <source>
        <dbReference type="Proteomes" id="UP000325577"/>
    </source>
</evidence>
<feature type="region of interest" description="Disordered" evidence="1">
    <location>
        <begin position="207"/>
        <end position="251"/>
    </location>
</feature>
<evidence type="ECO:0000313" key="2">
    <source>
        <dbReference type="EMBL" id="KAA8514824.1"/>
    </source>
</evidence>
<name>A0A5J4ZAS4_9ASTE</name>
<accession>A0A5J4ZAS4</accession>
<gene>
    <name evidence="2" type="ORF">F0562_018003</name>
</gene>
<dbReference type="Proteomes" id="UP000325577">
    <property type="component" value="Linkage Group LG9"/>
</dbReference>
<sequence length="251" mass="28420">MLVKETEQRRIGDTELRQEEETWREKKLHAHQVCDTRNFQIDRGRGAGGVRWDRGPHFGAGDLNFKRGRAGWAQSSSYFVGRRLGVEGVSAKAQIVKRGLQPSLQCSRKEVEIEEVRESSKQWRCEGKRVEILAGENSPMLVVQEENSGDGKDRESEELPKVLVEGREDGDLQLEWIDSDQSSIPDEQEFLQFLENGVCEQLLMSHQNEIRKSSSSVEMDMRGEPRSQEKDFSEKFTPVVPRPGGGGGNCS</sequence>
<dbReference type="EMBL" id="CM018052">
    <property type="protein sequence ID" value="KAA8514824.1"/>
    <property type="molecule type" value="Genomic_DNA"/>
</dbReference>
<evidence type="ECO:0000256" key="1">
    <source>
        <dbReference type="SAM" id="MobiDB-lite"/>
    </source>
</evidence>
<protein>
    <submittedName>
        <fullName evidence="2">Uncharacterized protein</fullName>
    </submittedName>
</protein>
<feature type="region of interest" description="Disordered" evidence="1">
    <location>
        <begin position="1"/>
        <end position="20"/>
    </location>
</feature>
<keyword evidence="3" id="KW-1185">Reference proteome</keyword>
<proteinExistence type="predicted"/>
<feature type="compositionally biased region" description="Basic and acidic residues" evidence="1">
    <location>
        <begin position="219"/>
        <end position="234"/>
    </location>
</feature>